<keyword evidence="1" id="KW-1133">Transmembrane helix</keyword>
<keyword evidence="1" id="KW-0472">Membrane</keyword>
<protein>
    <submittedName>
        <fullName evidence="2">Uncharacterized protein</fullName>
    </submittedName>
</protein>
<evidence type="ECO:0000313" key="3">
    <source>
        <dbReference type="Proteomes" id="UP000276133"/>
    </source>
</evidence>
<gene>
    <name evidence="2" type="ORF">BpHYR1_012696</name>
</gene>
<evidence type="ECO:0000256" key="1">
    <source>
        <dbReference type="SAM" id="Phobius"/>
    </source>
</evidence>
<dbReference type="AlphaFoldDB" id="A0A3M7QHI4"/>
<feature type="transmembrane region" description="Helical" evidence="1">
    <location>
        <begin position="184"/>
        <end position="204"/>
    </location>
</feature>
<dbReference type="Proteomes" id="UP000276133">
    <property type="component" value="Unassembled WGS sequence"/>
</dbReference>
<comment type="caution">
    <text evidence="2">The sequence shown here is derived from an EMBL/GenBank/DDBJ whole genome shotgun (WGS) entry which is preliminary data.</text>
</comment>
<dbReference type="EMBL" id="REGN01006125">
    <property type="protein sequence ID" value="RNA10712.1"/>
    <property type="molecule type" value="Genomic_DNA"/>
</dbReference>
<evidence type="ECO:0000313" key="2">
    <source>
        <dbReference type="EMBL" id="RNA10712.1"/>
    </source>
</evidence>
<accession>A0A3M7QHI4</accession>
<proteinExistence type="predicted"/>
<organism evidence="2 3">
    <name type="scientific">Brachionus plicatilis</name>
    <name type="common">Marine rotifer</name>
    <name type="synonym">Brachionus muelleri</name>
    <dbReference type="NCBI Taxonomy" id="10195"/>
    <lineage>
        <taxon>Eukaryota</taxon>
        <taxon>Metazoa</taxon>
        <taxon>Spiralia</taxon>
        <taxon>Gnathifera</taxon>
        <taxon>Rotifera</taxon>
        <taxon>Eurotatoria</taxon>
        <taxon>Monogononta</taxon>
        <taxon>Pseudotrocha</taxon>
        <taxon>Ploima</taxon>
        <taxon>Brachionidae</taxon>
        <taxon>Brachionus</taxon>
    </lineage>
</organism>
<keyword evidence="3" id="KW-1185">Reference proteome</keyword>
<keyword evidence="1" id="KW-0812">Transmembrane</keyword>
<sequence length="300" mass="32034">MSHKVNSMFFVLDVLVTTVNNRSSRMRFDLFFFKVLRITRFDNEKRGLTGNNTESKTRSYGPNVCGRKFLDNSKYHPTAVRRYAFKLYKHIDISVDHTIECLFLFNIATEGLTGTAALTFPVDEGNLALAASLVTVFDLAAALVLATGFGAFGLTIFFIFFLGLASSLGLEAGFLLGLDATSSAFWAFFSACLAFLAASLSLLLTESPSLNEPLAPLPLDCLSDPFLTAFFRASLGVGFEVDFLTSLGFGGAGFLTDTAAALFLAGDLALAGCSAGAASTCGWVVAGLAVVGWASDIFDD</sequence>
<reference evidence="2 3" key="1">
    <citation type="journal article" date="2018" name="Sci. Rep.">
        <title>Genomic signatures of local adaptation to the degree of environmental predictability in rotifers.</title>
        <authorList>
            <person name="Franch-Gras L."/>
            <person name="Hahn C."/>
            <person name="Garcia-Roger E.M."/>
            <person name="Carmona M.J."/>
            <person name="Serra M."/>
            <person name="Gomez A."/>
        </authorList>
    </citation>
    <scope>NUCLEOTIDE SEQUENCE [LARGE SCALE GENOMIC DNA]</scope>
    <source>
        <strain evidence="2">HYR1</strain>
    </source>
</reference>
<name>A0A3M7QHI4_BRAPC</name>